<dbReference type="PROSITE" id="PS50056">
    <property type="entry name" value="TYR_PHOSPHATASE_2"/>
    <property type="match status" value="1"/>
</dbReference>
<name>A0A8S3ZLM4_9EUPU</name>
<dbReference type="InterPro" id="IPR029021">
    <property type="entry name" value="Prot-tyrosine_phosphatase-like"/>
</dbReference>
<dbReference type="PRINTS" id="PR00700">
    <property type="entry name" value="PRTYPHPHTASE"/>
</dbReference>
<dbReference type="SUPFAM" id="SSF52799">
    <property type="entry name" value="(Phosphotyrosine protein) phosphatases II"/>
    <property type="match status" value="1"/>
</dbReference>
<dbReference type="PROSITE" id="PS00383">
    <property type="entry name" value="TYR_PHOSPHATASE_1"/>
    <property type="match status" value="1"/>
</dbReference>
<dbReference type="EMBL" id="CAJHNH020002938">
    <property type="protein sequence ID" value="CAG5128132.1"/>
    <property type="molecule type" value="Genomic_DNA"/>
</dbReference>
<organism evidence="3 4">
    <name type="scientific">Candidula unifasciata</name>
    <dbReference type="NCBI Taxonomy" id="100452"/>
    <lineage>
        <taxon>Eukaryota</taxon>
        <taxon>Metazoa</taxon>
        <taxon>Spiralia</taxon>
        <taxon>Lophotrochozoa</taxon>
        <taxon>Mollusca</taxon>
        <taxon>Gastropoda</taxon>
        <taxon>Heterobranchia</taxon>
        <taxon>Euthyneura</taxon>
        <taxon>Panpulmonata</taxon>
        <taxon>Eupulmonata</taxon>
        <taxon>Stylommatophora</taxon>
        <taxon>Helicina</taxon>
        <taxon>Helicoidea</taxon>
        <taxon>Geomitridae</taxon>
        <taxon>Candidula</taxon>
    </lineage>
</organism>
<dbReference type="InterPro" id="IPR016130">
    <property type="entry name" value="Tyr_Pase_AS"/>
</dbReference>
<dbReference type="InterPro" id="IPR050561">
    <property type="entry name" value="PTP"/>
</dbReference>
<dbReference type="AlphaFoldDB" id="A0A8S3ZLM4"/>
<reference evidence="3" key="1">
    <citation type="submission" date="2021-04" db="EMBL/GenBank/DDBJ databases">
        <authorList>
            <consortium name="Molecular Ecology Group"/>
        </authorList>
    </citation>
    <scope>NUCLEOTIDE SEQUENCE</scope>
</reference>
<dbReference type="OrthoDB" id="432447at2759"/>
<feature type="domain" description="Tyrosine specific protein phosphatases" evidence="2">
    <location>
        <begin position="26"/>
        <end position="94"/>
    </location>
</feature>
<dbReference type="GO" id="GO:0004725">
    <property type="term" value="F:protein tyrosine phosphatase activity"/>
    <property type="evidence" value="ECO:0007669"/>
    <property type="project" value="InterPro"/>
</dbReference>
<dbReference type="Pfam" id="PF22784">
    <property type="entry name" value="PTP-SAK"/>
    <property type="match status" value="1"/>
</dbReference>
<sequence>MLFVKRHVKLKIVWIPIRDYTPPTMEQVSEFINQVLETKATGKATCVHCAHGLGRTGTMLACYFVQVHNMEPEAAIAHVRKLRPGSVETTEQELLVTEFYNTLKKK</sequence>
<dbReference type="SMART" id="SM00404">
    <property type="entry name" value="PTPc_motif"/>
    <property type="match status" value="1"/>
</dbReference>
<dbReference type="InterPro" id="IPR000242">
    <property type="entry name" value="PTP_cat"/>
</dbReference>
<keyword evidence="4" id="KW-1185">Reference proteome</keyword>
<dbReference type="InterPro" id="IPR057023">
    <property type="entry name" value="PTP-SAK"/>
</dbReference>
<dbReference type="FunFam" id="3.90.190.10:FF:000157">
    <property type="entry name" value="Protein-tyrosine phosphatase"/>
    <property type="match status" value="1"/>
</dbReference>
<dbReference type="InterPro" id="IPR000387">
    <property type="entry name" value="Tyr_Pase_dom"/>
</dbReference>
<evidence type="ECO:0000313" key="3">
    <source>
        <dbReference type="EMBL" id="CAG5128132.1"/>
    </source>
</evidence>
<dbReference type="Gene3D" id="3.90.190.10">
    <property type="entry name" value="Protein tyrosine phosphatase superfamily"/>
    <property type="match status" value="1"/>
</dbReference>
<evidence type="ECO:0000313" key="4">
    <source>
        <dbReference type="Proteomes" id="UP000678393"/>
    </source>
</evidence>
<proteinExistence type="predicted"/>
<gene>
    <name evidence="3" type="ORF">CUNI_LOCUS13690</name>
</gene>
<evidence type="ECO:0000256" key="1">
    <source>
        <dbReference type="ARBA" id="ARBA00022801"/>
    </source>
</evidence>
<accession>A0A8S3ZLM4</accession>
<dbReference type="Proteomes" id="UP000678393">
    <property type="component" value="Unassembled WGS sequence"/>
</dbReference>
<protein>
    <recommendedName>
        <fullName evidence="2">Tyrosine specific protein phosphatases domain-containing protein</fullName>
    </recommendedName>
</protein>
<keyword evidence="1" id="KW-0378">Hydrolase</keyword>
<comment type="caution">
    <text evidence="3">The sequence shown here is derived from an EMBL/GenBank/DDBJ whole genome shotgun (WGS) entry which is preliminary data.</text>
</comment>
<evidence type="ECO:0000259" key="2">
    <source>
        <dbReference type="PROSITE" id="PS50056"/>
    </source>
</evidence>
<dbReference type="PANTHER" id="PTHR23339">
    <property type="entry name" value="TYROSINE SPECIFIC PROTEIN PHOSPHATASE AND DUAL SPECIFICITY PROTEIN PHOSPHATASE"/>
    <property type="match status" value="1"/>
</dbReference>
<dbReference type="InterPro" id="IPR003595">
    <property type="entry name" value="Tyr_Pase_cat"/>
</dbReference>